<keyword evidence="5" id="KW-0813">Transport</keyword>
<evidence type="ECO:0000256" key="4">
    <source>
        <dbReference type="ARBA" id="ARBA00023136"/>
    </source>
</evidence>
<dbReference type="RefSeq" id="WP_086108883.1">
    <property type="nucleotide sequence ID" value="NZ_CAWNGD010000063.1"/>
</dbReference>
<keyword evidence="5" id="KW-0653">Protein transport</keyword>
<dbReference type="NCBIfam" id="TIGR00945">
    <property type="entry name" value="tatC"/>
    <property type="match status" value="1"/>
</dbReference>
<dbReference type="NCBIfam" id="NF008174">
    <property type="entry name" value="PRK10921.1"/>
    <property type="match status" value="1"/>
</dbReference>
<dbReference type="Pfam" id="PF00902">
    <property type="entry name" value="TatC"/>
    <property type="match status" value="1"/>
</dbReference>
<accession>A0A1Y2S8P5</accession>
<organism evidence="7 9">
    <name type="scientific">Xenorhabdus vietnamensis</name>
    <dbReference type="NCBI Taxonomy" id="351656"/>
    <lineage>
        <taxon>Bacteria</taxon>
        <taxon>Pseudomonadati</taxon>
        <taxon>Pseudomonadota</taxon>
        <taxon>Gammaproteobacteria</taxon>
        <taxon>Enterobacterales</taxon>
        <taxon>Morganellaceae</taxon>
        <taxon>Xenorhabdus</taxon>
    </lineage>
</organism>
<feature type="transmembrane region" description="Helical" evidence="5">
    <location>
        <begin position="20"/>
        <end position="38"/>
    </location>
</feature>
<evidence type="ECO:0000313" key="9">
    <source>
        <dbReference type="Proteomes" id="UP000194350"/>
    </source>
</evidence>
<dbReference type="PANTHER" id="PTHR30371:SF0">
    <property type="entry name" value="SEC-INDEPENDENT PROTEIN TRANSLOCASE PROTEIN TATC, CHLOROPLASTIC-RELATED"/>
    <property type="match status" value="1"/>
</dbReference>
<keyword evidence="5" id="KW-0811">Translocation</keyword>
<evidence type="ECO:0000256" key="2">
    <source>
        <dbReference type="ARBA" id="ARBA00022692"/>
    </source>
</evidence>
<keyword evidence="5" id="KW-1003">Cell membrane</keyword>
<feature type="region of interest" description="Disordered" evidence="6">
    <location>
        <begin position="245"/>
        <end position="264"/>
    </location>
</feature>
<comment type="subunit">
    <text evidence="5">The Tat system comprises two distinct complexes: a TatABC complex, containing multiple copies of TatA, TatB and TatC subunits, and a separate TatA complex, containing only TatA subunits. Substrates initially bind to the TatABC complex, which probably triggers association of the separate TatA complex to form the active translocon.</text>
</comment>
<dbReference type="PRINTS" id="PR01840">
    <property type="entry name" value="TATCFAMILY"/>
</dbReference>
<comment type="similarity">
    <text evidence="5">Belongs to the TatC family.</text>
</comment>
<comment type="caution">
    <text evidence="7">The sequence shown here is derived from an EMBL/GenBank/DDBJ whole genome shotgun (WGS) entry which is preliminary data.</text>
</comment>
<dbReference type="OrthoDB" id="9777044at2"/>
<evidence type="ECO:0000256" key="3">
    <source>
        <dbReference type="ARBA" id="ARBA00022989"/>
    </source>
</evidence>
<dbReference type="GO" id="GO:0033281">
    <property type="term" value="C:TAT protein transport complex"/>
    <property type="evidence" value="ECO:0007669"/>
    <property type="project" value="UniProtKB-UniRule"/>
</dbReference>
<feature type="transmembrane region" description="Helical" evidence="5">
    <location>
        <begin position="218"/>
        <end position="237"/>
    </location>
</feature>
<protein>
    <recommendedName>
        <fullName evidence="5">Sec-independent protein translocase protein TatC</fullName>
    </recommendedName>
</protein>
<dbReference type="EMBL" id="MUBJ01000020">
    <property type="protein sequence ID" value="OTA15030.1"/>
    <property type="molecule type" value="Genomic_DNA"/>
</dbReference>
<evidence type="ECO:0000256" key="6">
    <source>
        <dbReference type="SAM" id="MobiDB-lite"/>
    </source>
</evidence>
<dbReference type="PANTHER" id="PTHR30371">
    <property type="entry name" value="SEC-INDEPENDENT PROTEIN TRANSLOCASE PROTEIN TATC"/>
    <property type="match status" value="1"/>
</dbReference>
<evidence type="ECO:0000313" key="7">
    <source>
        <dbReference type="EMBL" id="OTA15030.1"/>
    </source>
</evidence>
<evidence type="ECO:0000256" key="1">
    <source>
        <dbReference type="ARBA" id="ARBA00004141"/>
    </source>
</evidence>
<feature type="transmembrane region" description="Helical" evidence="5">
    <location>
        <begin position="195"/>
        <end position="212"/>
    </location>
</feature>
<sequence length="264" mass="29675">MSVDDTQPLISHLIELRKRILNSLITVLVVFLALVYFSNDIYRLIAAPLMEQLPKGANMIATDVASPFFTPIKLTIMVSIFVSVPMILYQVWVFIAPALYKHERRLIMPLLFSSSVLFYLGMLFAYFVVFPIAFGFFIKTVPAGVVISTDISNYLSFVMALFMAFGVSFEIPIAIILLCWSGVVTPESLKRKRPYILVGAFVVGMLLTPPDVFSQTLLAVPMYLLFELGVLLSQFYVGKLGRRKSTNPEDELELDSDTDGNFKK</sequence>
<keyword evidence="3 5" id="KW-1133">Transmembrane helix</keyword>
<dbReference type="STRING" id="351656.Xvie_01698"/>
<gene>
    <name evidence="5" type="primary">tatC</name>
    <name evidence="8" type="ORF">Xvie_01698</name>
    <name evidence="7" type="ORF">Xvie_03120</name>
</gene>
<dbReference type="GO" id="GO:0065002">
    <property type="term" value="P:intracellular protein transmembrane transport"/>
    <property type="evidence" value="ECO:0007669"/>
    <property type="project" value="TreeGrafter"/>
</dbReference>
<proteinExistence type="inferred from homology"/>
<dbReference type="Proteomes" id="UP000194350">
    <property type="component" value="Unassembled WGS sequence"/>
</dbReference>
<comment type="subcellular location">
    <subcellularLocation>
        <location evidence="5">Cell membrane</location>
        <topology evidence="5">Multi-pass membrane protein</topology>
    </subcellularLocation>
    <subcellularLocation>
        <location evidence="1">Membrane</location>
        <topology evidence="1">Multi-pass membrane protein</topology>
    </subcellularLocation>
</comment>
<evidence type="ECO:0000313" key="8">
    <source>
        <dbReference type="EMBL" id="OTA16615.1"/>
    </source>
</evidence>
<dbReference type="EMBL" id="MUBJ01000007">
    <property type="protein sequence ID" value="OTA16615.1"/>
    <property type="molecule type" value="Genomic_DNA"/>
</dbReference>
<dbReference type="PROSITE" id="PS01218">
    <property type="entry name" value="TATC"/>
    <property type="match status" value="1"/>
</dbReference>
<dbReference type="AlphaFoldDB" id="A0A1Y2S8P5"/>
<reference evidence="7 9" key="1">
    <citation type="submission" date="2016-10" db="EMBL/GenBank/DDBJ databases">
        <title>Systematic genetic and metabolomic analysis of Xenorhabdus and Photorhabdus spp., highlights the requirements for a dual symbiotic and pathogenic life style.</title>
        <authorList>
            <person name="Tobias N.J."/>
            <person name="Wolff H."/>
            <person name="Djahanschiri B."/>
            <person name="Pidot S.J."/>
            <person name="Stinear T.P."/>
            <person name="Ebersberger I."/>
            <person name="Bode H.B."/>
        </authorList>
    </citation>
    <scope>NUCLEOTIDE SEQUENCE [LARGE SCALE GENOMIC DNA]</scope>
    <source>
        <strain evidence="7 9">DSM 22392</strain>
    </source>
</reference>
<dbReference type="InterPro" id="IPR019820">
    <property type="entry name" value="Sec-indep_translocase_CS"/>
</dbReference>
<evidence type="ECO:0000256" key="5">
    <source>
        <dbReference type="HAMAP-Rule" id="MF_00902"/>
    </source>
</evidence>
<keyword evidence="2 5" id="KW-0812">Transmembrane</keyword>
<feature type="transmembrane region" description="Helical" evidence="5">
    <location>
        <begin position="116"/>
        <end position="138"/>
    </location>
</feature>
<dbReference type="InterPro" id="IPR002033">
    <property type="entry name" value="TatC"/>
</dbReference>
<feature type="compositionally biased region" description="Acidic residues" evidence="6">
    <location>
        <begin position="248"/>
        <end position="258"/>
    </location>
</feature>
<dbReference type="HAMAP" id="MF_00902">
    <property type="entry name" value="TatC"/>
    <property type="match status" value="1"/>
</dbReference>
<comment type="function">
    <text evidence="5">Part of the twin-arginine translocation (Tat) system that transports large folded proteins containing a characteristic twin-arginine motif in their signal peptide across membranes. Together with TatB, TatC is part of a receptor directly interacting with Tat signal peptides.</text>
</comment>
<keyword evidence="9" id="KW-1185">Reference proteome</keyword>
<dbReference type="GO" id="GO:0009977">
    <property type="term" value="F:proton motive force dependent protein transmembrane transporter activity"/>
    <property type="evidence" value="ECO:0007669"/>
    <property type="project" value="TreeGrafter"/>
</dbReference>
<keyword evidence="4 5" id="KW-0472">Membrane</keyword>
<name>A0A1Y2S8P5_9GAMM</name>
<feature type="transmembrane region" description="Helical" evidence="5">
    <location>
        <begin position="158"/>
        <end position="183"/>
    </location>
</feature>
<feature type="transmembrane region" description="Helical" evidence="5">
    <location>
        <begin position="74"/>
        <end position="95"/>
    </location>
</feature>
<dbReference type="GO" id="GO:0043953">
    <property type="term" value="P:protein transport by the Tat complex"/>
    <property type="evidence" value="ECO:0007669"/>
    <property type="project" value="UniProtKB-UniRule"/>
</dbReference>